<evidence type="ECO:0000313" key="7">
    <source>
        <dbReference type="EMBL" id="MCS5720210.1"/>
    </source>
</evidence>
<dbReference type="RefSeq" id="WP_259510190.1">
    <property type="nucleotide sequence ID" value="NZ_JANLCM010000002.1"/>
</dbReference>
<evidence type="ECO:0000256" key="2">
    <source>
        <dbReference type="ARBA" id="ARBA00022603"/>
    </source>
</evidence>
<comment type="pathway">
    <text evidence="4">Phospholipid metabolism.</text>
</comment>
<evidence type="ECO:0000256" key="4">
    <source>
        <dbReference type="ARBA" id="ARBA00025707"/>
    </source>
</evidence>
<keyword evidence="2 7" id="KW-0489">Methyltransferase</keyword>
<comment type="catalytic activity">
    <reaction evidence="5">
        <text>phosphoethanolamine + S-adenosyl-L-methionine = N-methylethanolamine phosphate + S-adenosyl-L-homocysteine + H(+)</text>
        <dbReference type="Rhea" id="RHEA:20365"/>
        <dbReference type="ChEBI" id="CHEBI:15378"/>
        <dbReference type="ChEBI" id="CHEBI:57781"/>
        <dbReference type="ChEBI" id="CHEBI:57856"/>
        <dbReference type="ChEBI" id="CHEBI:58190"/>
        <dbReference type="ChEBI" id="CHEBI:59789"/>
        <dbReference type="EC" id="2.1.1.103"/>
    </reaction>
    <physiologicalReaction direction="left-to-right" evidence="5">
        <dbReference type="Rhea" id="RHEA:20366"/>
    </physiologicalReaction>
</comment>
<dbReference type="Proteomes" id="UP001165584">
    <property type="component" value="Unassembled WGS sequence"/>
</dbReference>
<evidence type="ECO:0000256" key="1">
    <source>
        <dbReference type="ARBA" id="ARBA00005189"/>
    </source>
</evidence>
<evidence type="ECO:0000256" key="5">
    <source>
        <dbReference type="ARBA" id="ARBA00047622"/>
    </source>
</evidence>
<keyword evidence="8" id="KW-1185">Reference proteome</keyword>
<protein>
    <submittedName>
        <fullName evidence="7">Methyltransferase domain-containing protein</fullName>
    </submittedName>
</protein>
<accession>A0ABT2GY30</accession>
<keyword evidence="3" id="KW-0808">Transferase</keyword>
<dbReference type="GO" id="GO:0008168">
    <property type="term" value="F:methyltransferase activity"/>
    <property type="evidence" value="ECO:0007669"/>
    <property type="project" value="UniProtKB-KW"/>
</dbReference>
<evidence type="ECO:0000256" key="3">
    <source>
        <dbReference type="ARBA" id="ARBA00022679"/>
    </source>
</evidence>
<reference evidence="7" key="1">
    <citation type="submission" date="2022-08" db="EMBL/GenBank/DDBJ databases">
        <authorList>
            <person name="Deng Y."/>
            <person name="Han X.-F."/>
            <person name="Zhang Y.-Q."/>
        </authorList>
    </citation>
    <scope>NUCLEOTIDE SEQUENCE</scope>
    <source>
        <strain evidence="7">CPCC 205763</strain>
    </source>
</reference>
<dbReference type="EMBL" id="JANLCM010000002">
    <property type="protein sequence ID" value="MCS5720210.1"/>
    <property type="molecule type" value="Genomic_DNA"/>
</dbReference>
<comment type="caution">
    <text evidence="7">The sequence shown here is derived from an EMBL/GenBank/DDBJ whole genome shotgun (WGS) entry which is preliminary data.</text>
</comment>
<gene>
    <name evidence="7" type="ORF">N1027_18925</name>
</gene>
<dbReference type="PANTHER" id="PTHR44307:SF2">
    <property type="entry name" value="PHOSPHOETHANOLAMINE METHYLTRANSFERASE ISOFORM X1"/>
    <property type="match status" value="1"/>
</dbReference>
<comment type="pathway">
    <text evidence="1">Lipid metabolism.</text>
</comment>
<name>A0ABT2GY30_9MICO</name>
<dbReference type="Pfam" id="PF13649">
    <property type="entry name" value="Methyltransf_25"/>
    <property type="match status" value="1"/>
</dbReference>
<organism evidence="7 8">
    <name type="scientific">Herbiconiux aconitum</name>
    <dbReference type="NCBI Taxonomy" id="2970913"/>
    <lineage>
        <taxon>Bacteria</taxon>
        <taxon>Bacillati</taxon>
        <taxon>Actinomycetota</taxon>
        <taxon>Actinomycetes</taxon>
        <taxon>Micrococcales</taxon>
        <taxon>Microbacteriaceae</taxon>
        <taxon>Herbiconiux</taxon>
    </lineage>
</organism>
<feature type="domain" description="Methyltransferase" evidence="6">
    <location>
        <begin position="53"/>
        <end position="142"/>
    </location>
</feature>
<dbReference type="InterPro" id="IPR029063">
    <property type="entry name" value="SAM-dependent_MTases_sf"/>
</dbReference>
<dbReference type="InterPro" id="IPR041698">
    <property type="entry name" value="Methyltransf_25"/>
</dbReference>
<dbReference type="PANTHER" id="PTHR44307">
    <property type="entry name" value="PHOSPHOETHANOLAMINE METHYLTRANSFERASE"/>
    <property type="match status" value="1"/>
</dbReference>
<dbReference type="CDD" id="cd02440">
    <property type="entry name" value="AdoMet_MTases"/>
    <property type="match status" value="1"/>
</dbReference>
<evidence type="ECO:0000259" key="6">
    <source>
        <dbReference type="Pfam" id="PF13649"/>
    </source>
</evidence>
<evidence type="ECO:0000313" key="8">
    <source>
        <dbReference type="Proteomes" id="UP001165584"/>
    </source>
</evidence>
<dbReference type="GO" id="GO:0032259">
    <property type="term" value="P:methylation"/>
    <property type="evidence" value="ECO:0007669"/>
    <property type="project" value="UniProtKB-KW"/>
</dbReference>
<proteinExistence type="predicted"/>
<dbReference type="Gene3D" id="3.40.50.150">
    <property type="entry name" value="Vaccinia Virus protein VP39"/>
    <property type="match status" value="1"/>
</dbReference>
<dbReference type="SUPFAM" id="SSF53335">
    <property type="entry name" value="S-adenosyl-L-methionine-dependent methyltransferases"/>
    <property type="match status" value="1"/>
</dbReference>
<sequence>MKMSRRADIDAALHDARVAAYLPGQFVGQESFMTADAVLALARNAGIDADTRVLDVCCGIGGPGRLVVRTFGCTYSGVDADAEAVALARELATGLPCTYSVGSVPPLPAGTFDVVLLLETVLAFHDKRALAAAVAAALDPGGRFACTLEAGMPLTPAESAVMPAAETVWPVPLAEFTKTLADVGLSTVSIQDDTATQLQVVTALLAQFTAHRDRIAAALGTSFTDGLLESHRLWRDWMSSGRIRKFALVARRMTKP</sequence>